<dbReference type="Proteomes" id="UP001061282">
    <property type="component" value="Unassembled WGS sequence"/>
</dbReference>
<dbReference type="EMBL" id="JAMGZJ010000078">
    <property type="protein sequence ID" value="MCU6671483.1"/>
    <property type="molecule type" value="Genomic_DNA"/>
</dbReference>
<sequence length="108" mass="11962">MKDGIYKMVFENNGQRNGQCDGVISIRKNHLNGGDNVFFYRGIINSEGVSLRVARINPGDTTVMNGIDNVELVLKLNESSFGANFEGHVWSRPDLTVRGSLTFLSDLL</sequence>
<dbReference type="RefSeq" id="WP_271269957.1">
    <property type="nucleotide sequence ID" value="NZ_JAMGZJ010000078.1"/>
</dbReference>
<reference evidence="1" key="1">
    <citation type="submission" date="2022-05" db="EMBL/GenBank/DDBJ databases">
        <title>Description of a novel species of Leclercia; Leclercia tamurae and the Proposal for a Novel Genus Silvania gen. nov. Containing Two Novel Species Silvania hatchlandensis sp. nov. and Silvania confinis sp. nov. Isolated from the Rhizosphere of Oak.</title>
        <authorList>
            <person name="Maddock D.W."/>
            <person name="Brady C.L."/>
            <person name="Denman S."/>
            <person name="Arnold D."/>
        </authorList>
    </citation>
    <scope>NUCLEOTIDE SEQUENCE</scope>
    <source>
        <strain evidence="1">H4N4</strain>
    </source>
</reference>
<dbReference type="Gene3D" id="2.40.128.380">
    <property type="entry name" value="T3SS negative regulator GrlR"/>
    <property type="match status" value="1"/>
</dbReference>
<protein>
    <recommendedName>
        <fullName evidence="3">Negative regulator GrlR</fullName>
    </recommendedName>
</protein>
<dbReference type="InterPro" id="IPR043019">
    <property type="entry name" value="GrlR_sf"/>
</dbReference>
<proteinExistence type="predicted"/>
<evidence type="ECO:0008006" key="3">
    <source>
        <dbReference type="Google" id="ProtNLM"/>
    </source>
</evidence>
<gene>
    <name evidence="1" type="ORF">M8013_22440</name>
</gene>
<organism evidence="1 2">
    <name type="scientific">Silvania confinis</name>
    <dbReference type="NCBI Taxonomy" id="2926470"/>
    <lineage>
        <taxon>Bacteria</taxon>
        <taxon>Pseudomonadati</taxon>
        <taxon>Pseudomonadota</taxon>
        <taxon>Gammaproteobacteria</taxon>
        <taxon>Enterobacterales</taxon>
        <taxon>Enterobacteriaceae</taxon>
        <taxon>Silvania</taxon>
    </lineage>
</organism>
<accession>A0A9J6QMD0</accession>
<evidence type="ECO:0000313" key="2">
    <source>
        <dbReference type="Proteomes" id="UP001061282"/>
    </source>
</evidence>
<comment type="caution">
    <text evidence="1">The sequence shown here is derived from an EMBL/GenBank/DDBJ whole genome shotgun (WGS) entry which is preliminary data.</text>
</comment>
<evidence type="ECO:0000313" key="1">
    <source>
        <dbReference type="EMBL" id="MCU6671483.1"/>
    </source>
</evidence>
<name>A0A9J6QMD0_9ENTR</name>
<keyword evidence="2" id="KW-1185">Reference proteome</keyword>
<dbReference type="AlphaFoldDB" id="A0A9J6QMD0"/>